<gene>
    <name evidence="3" type="ORF">KEF85_15245</name>
</gene>
<evidence type="ECO:0000313" key="3">
    <source>
        <dbReference type="EMBL" id="QWF70656.1"/>
    </source>
</evidence>
<accession>A0A975R9X9</accession>
<dbReference type="AlphaFoldDB" id="A0A975R9X9"/>
<dbReference type="RefSeq" id="WP_215582038.1">
    <property type="nucleotide sequence ID" value="NZ_CP073754.1"/>
</dbReference>
<feature type="signal peptide" evidence="2">
    <location>
        <begin position="1"/>
        <end position="28"/>
    </location>
</feature>
<evidence type="ECO:0008006" key="5">
    <source>
        <dbReference type="Google" id="ProtNLM"/>
    </source>
</evidence>
<keyword evidence="4" id="KW-1185">Reference proteome</keyword>
<organism evidence="3 4">
    <name type="scientific">Methylomonas paludis</name>
    <dbReference type="NCBI Taxonomy" id="1173101"/>
    <lineage>
        <taxon>Bacteria</taxon>
        <taxon>Pseudomonadati</taxon>
        <taxon>Pseudomonadota</taxon>
        <taxon>Gammaproteobacteria</taxon>
        <taxon>Methylococcales</taxon>
        <taxon>Methylococcaceae</taxon>
        <taxon>Methylomonas</taxon>
    </lineage>
</organism>
<keyword evidence="2" id="KW-0732">Signal</keyword>
<dbReference type="EMBL" id="CP073754">
    <property type="protein sequence ID" value="QWF70656.1"/>
    <property type="molecule type" value="Genomic_DNA"/>
</dbReference>
<feature type="chain" id="PRO_5036847291" description="Outer membrane protein beta-barrel domain-containing protein" evidence="2">
    <location>
        <begin position="29"/>
        <end position="293"/>
    </location>
</feature>
<protein>
    <recommendedName>
        <fullName evidence="5">Outer membrane protein beta-barrel domain-containing protein</fullName>
    </recommendedName>
</protein>
<keyword evidence="1" id="KW-0175">Coiled coil</keyword>
<dbReference type="InterPro" id="IPR011250">
    <property type="entry name" value="OMP/PagP_B-barrel"/>
</dbReference>
<sequence>MTFNKTQLALSIAAATFSLAIVVPQAQADSSNAKRVAEEAAQKAQALEAQMQQMSSMMQSMQAELNRVKAASEKANTETAKVQELDQWMASVKSTPEVTAAKDNLVAVRGGWEVLDHARANYTSSLNPGGVLSSNANAQGYYFGGAFDYNVNNDLFGLVDDTSFQVELGFEYSQFGRGANALSATYLGGGVVNPSTSTDARLRLNASPKIKFNHGGKLRPWLIPVGLEINILGVPSNAVSVLNSGMQFGGGAEYDIFRGIVLGGDVRYHYATSNIDGVNTNGVSTGGYVGFKF</sequence>
<evidence type="ECO:0000313" key="4">
    <source>
        <dbReference type="Proteomes" id="UP000676649"/>
    </source>
</evidence>
<dbReference type="Proteomes" id="UP000676649">
    <property type="component" value="Chromosome"/>
</dbReference>
<name>A0A975R9X9_9GAMM</name>
<evidence type="ECO:0000256" key="2">
    <source>
        <dbReference type="SAM" id="SignalP"/>
    </source>
</evidence>
<feature type="coiled-coil region" evidence="1">
    <location>
        <begin position="30"/>
        <end position="78"/>
    </location>
</feature>
<dbReference type="KEGG" id="mpad:KEF85_15245"/>
<reference evidence="3" key="1">
    <citation type="submission" date="2021-04" db="EMBL/GenBank/DDBJ databases">
        <title>Draft genome sequence data of methanotrophic Methylovulum sp. strain S1L and Methylomonas sp. strain S2AM isolated from boreal lake water columns.</title>
        <authorList>
            <person name="Rissanen A.J."/>
            <person name="Mangayil R."/>
            <person name="Svenning M.M."/>
            <person name="Khanongnuch R."/>
        </authorList>
    </citation>
    <scope>NUCLEOTIDE SEQUENCE</scope>
    <source>
        <strain evidence="3">S2AM</strain>
    </source>
</reference>
<proteinExistence type="predicted"/>
<evidence type="ECO:0000256" key="1">
    <source>
        <dbReference type="SAM" id="Coils"/>
    </source>
</evidence>
<dbReference type="SUPFAM" id="SSF56925">
    <property type="entry name" value="OMPA-like"/>
    <property type="match status" value="1"/>
</dbReference>